<reference evidence="4 5" key="1">
    <citation type="submission" date="2015-04" db="EMBL/GenBank/DDBJ databases">
        <title>Complete genome sequence of Schizopora paradoxa KUC8140, a cosmopolitan wood degrader in East Asia.</title>
        <authorList>
            <consortium name="DOE Joint Genome Institute"/>
            <person name="Min B."/>
            <person name="Park H."/>
            <person name="Jang Y."/>
            <person name="Kim J.-J."/>
            <person name="Kim K.H."/>
            <person name="Pangilinan J."/>
            <person name="Lipzen A."/>
            <person name="Riley R."/>
            <person name="Grigoriev I.V."/>
            <person name="Spatafora J.W."/>
            <person name="Choi I.-G."/>
        </authorList>
    </citation>
    <scope>NUCLEOTIDE SEQUENCE [LARGE SCALE GENOMIC DNA]</scope>
    <source>
        <strain evidence="4 5">KUC8140</strain>
    </source>
</reference>
<sequence length="346" mass="37488">MGPSRALLVLGLLLHCLDFGCASTETNVTVDDQAPSNSSILDYLPPMAWNQGAGCTFCSAKPDESLAFDGTWHDAPYSPGDSIANITISFTGTAIYTFFIVPDRNSPETNLNFTLDGVAAGNFHHTLGNVAPFLYNVSTFGRTGLENVAHSLIITSDGNTNSLFDYLIYTRESIQPSGPPSAPSPLPSTYTNVSSWTTESEKKDVPIAMIVGPVVGGTFAIILLLAILFLRQMRRRHRISRDTRAARPLVLVSERLDLDPYMIRHGGSERRPEKAALRRVVAVPIPLDGSDQATATKSDTWFQDANVPSAGEGNDRRGAIPRHPPTRSPMGADDLLPRYESLMGAD</sequence>
<keyword evidence="3" id="KW-0732">Signal</keyword>
<dbReference type="STRING" id="27342.A0A0H2SE33"/>
<name>A0A0H2SE33_9AGAM</name>
<dbReference type="OrthoDB" id="2758521at2759"/>
<feature type="region of interest" description="Disordered" evidence="1">
    <location>
        <begin position="289"/>
        <end position="346"/>
    </location>
</feature>
<protein>
    <submittedName>
        <fullName evidence="4">Uncharacterized protein</fullName>
    </submittedName>
</protein>
<dbReference type="AlphaFoldDB" id="A0A0H2SE33"/>
<keyword evidence="2" id="KW-0472">Membrane</keyword>
<feature type="transmembrane region" description="Helical" evidence="2">
    <location>
        <begin position="207"/>
        <end position="230"/>
    </location>
</feature>
<keyword evidence="2" id="KW-0812">Transmembrane</keyword>
<keyword evidence="2" id="KW-1133">Transmembrane helix</keyword>
<evidence type="ECO:0000313" key="5">
    <source>
        <dbReference type="Proteomes" id="UP000053477"/>
    </source>
</evidence>
<evidence type="ECO:0000313" key="4">
    <source>
        <dbReference type="EMBL" id="KLO15311.1"/>
    </source>
</evidence>
<keyword evidence="5" id="KW-1185">Reference proteome</keyword>
<evidence type="ECO:0000256" key="3">
    <source>
        <dbReference type="SAM" id="SignalP"/>
    </source>
</evidence>
<evidence type="ECO:0000256" key="2">
    <source>
        <dbReference type="SAM" id="Phobius"/>
    </source>
</evidence>
<feature type="chain" id="PRO_5005202511" evidence="3">
    <location>
        <begin position="23"/>
        <end position="346"/>
    </location>
</feature>
<feature type="compositionally biased region" description="Polar residues" evidence="1">
    <location>
        <begin position="291"/>
        <end position="303"/>
    </location>
</feature>
<proteinExistence type="predicted"/>
<gene>
    <name evidence="4" type="ORF">SCHPADRAFT_268598</name>
</gene>
<evidence type="ECO:0000256" key="1">
    <source>
        <dbReference type="SAM" id="MobiDB-lite"/>
    </source>
</evidence>
<dbReference type="Proteomes" id="UP000053477">
    <property type="component" value="Unassembled WGS sequence"/>
</dbReference>
<feature type="signal peptide" evidence="3">
    <location>
        <begin position="1"/>
        <end position="22"/>
    </location>
</feature>
<organism evidence="4 5">
    <name type="scientific">Schizopora paradoxa</name>
    <dbReference type="NCBI Taxonomy" id="27342"/>
    <lineage>
        <taxon>Eukaryota</taxon>
        <taxon>Fungi</taxon>
        <taxon>Dikarya</taxon>
        <taxon>Basidiomycota</taxon>
        <taxon>Agaricomycotina</taxon>
        <taxon>Agaricomycetes</taxon>
        <taxon>Hymenochaetales</taxon>
        <taxon>Schizoporaceae</taxon>
        <taxon>Schizopora</taxon>
    </lineage>
</organism>
<dbReference type="InParanoid" id="A0A0H2SE33"/>
<dbReference type="EMBL" id="KQ085931">
    <property type="protein sequence ID" value="KLO15311.1"/>
    <property type="molecule type" value="Genomic_DNA"/>
</dbReference>
<accession>A0A0H2SE33</accession>